<feature type="region of interest" description="Disordered" evidence="10">
    <location>
        <begin position="238"/>
        <end position="288"/>
    </location>
</feature>
<dbReference type="Pfam" id="PF20867">
    <property type="entry name" value="UVSSA_N"/>
    <property type="match status" value="1"/>
</dbReference>
<evidence type="ECO:0000256" key="10">
    <source>
        <dbReference type="SAM" id="MobiDB-lite"/>
    </source>
</evidence>
<dbReference type="GO" id="GO:0000993">
    <property type="term" value="F:RNA polymerase II complex binding"/>
    <property type="evidence" value="ECO:0007669"/>
    <property type="project" value="TreeGrafter"/>
</dbReference>
<dbReference type="GO" id="GO:0006283">
    <property type="term" value="P:transcription-coupled nucleotide-excision repair"/>
    <property type="evidence" value="ECO:0007669"/>
    <property type="project" value="TreeGrafter"/>
</dbReference>
<evidence type="ECO:0000256" key="4">
    <source>
        <dbReference type="ARBA" id="ARBA00022723"/>
    </source>
</evidence>
<reference evidence="12 13" key="1">
    <citation type="submission" date="2022-05" db="EMBL/GenBank/DDBJ databases">
        <authorList>
            <consortium name="Genoscope - CEA"/>
            <person name="William W."/>
        </authorList>
    </citation>
    <scope>NUCLEOTIDE SEQUENCE [LARGE SCALE GENOMIC DNA]</scope>
</reference>
<feature type="region of interest" description="Disordered" evidence="10">
    <location>
        <begin position="688"/>
        <end position="718"/>
    </location>
</feature>
<evidence type="ECO:0000256" key="5">
    <source>
        <dbReference type="ARBA" id="ARBA00022763"/>
    </source>
</evidence>
<feature type="domain" description="UV-stimulated scaffold protein A C-terminal" evidence="11">
    <location>
        <begin position="537"/>
        <end position="640"/>
    </location>
</feature>
<comment type="similarity">
    <text evidence="2">Belongs to the UVSSA family.</text>
</comment>
<keyword evidence="6" id="KW-0863">Zinc-finger</keyword>
<evidence type="ECO:0000313" key="12">
    <source>
        <dbReference type="EMBL" id="CAH3145426.1"/>
    </source>
</evidence>
<accession>A0AAU9XF05</accession>
<dbReference type="AlphaFoldDB" id="A0AAU9XF05"/>
<comment type="caution">
    <text evidence="12">The sequence shown here is derived from an EMBL/GenBank/DDBJ whole genome shotgun (WGS) entry which is preliminary data.</text>
</comment>
<name>A0AAU9XF05_9CNID</name>
<keyword evidence="13" id="KW-1185">Reference proteome</keyword>
<dbReference type="GO" id="GO:0005694">
    <property type="term" value="C:chromosome"/>
    <property type="evidence" value="ECO:0007669"/>
    <property type="project" value="UniProtKB-SubCell"/>
</dbReference>
<sequence length="764" mass="86376">MEVTAELSLLEELGEIIGTLTTSGSPSLNSDLLKKLKNICKKSDVYVKHAYHLILTQLKKNHAEIRLSSFQIINELFFRSHAFREMLLIDFQIFLELTLETDYKQLLPPPASAAKILKEKALEAIDSWHRKFGSHYKKLDLGYSYLKRVKNVELSDHLARSQAESRQVEDRERRKRNIINGQIIRVENEMSEMISEMELCATEIENCFKLLLPHPDEYEVHCTRESALSELEQIADTDVNKSQDGAEVTKNLIGNQTPDSTEEDKITDKSQENDPKVDTDEELVTDHGLGTRSYQLTIRLDKTGPEIRETSDNSIVLNTAREFYKELTHKHLPMINKWISVLNKGEGTQQKIQELIDLKETLDNAKTKFLELKITPLPDTKNSQSASTESSSDEEDDIEDFEDVPEREDIEFLVSPGQTAGKGSKPPTSTHKTFTALWNQTTVLFFKGSTGGLAKTHGLLSVIISSFSTESSSKISQKNKASLLKKFGANLRELGDPTSRATALFKVRDKLSNTDSLSVPDKGSKEPVDERKQRLLEKAPFVPFDMDLYFWEDPTAESHKVVKMYLDNNWASKEHEGEYLVGDEKEARPTRMVTFAGSFEPVKWSCRAPLPSGKLCPRHDRVKCPLHGKIIPRDETGSPVIHDNTASDAAFETSERKSTSVNAEEDKGSSTVDWKEIQLEVEAATGLDLGGKKKRKRKSHSKASGKKESGLTDIKKQKNTVRNRLGKIVLNKKAMRRVADQMDAIATKRCEDKFANQFNYSLRK</sequence>
<dbReference type="InterPro" id="IPR049408">
    <property type="entry name" value="UVSSA_N_a-solenoid_rpt"/>
</dbReference>
<evidence type="ECO:0000313" key="13">
    <source>
        <dbReference type="Proteomes" id="UP001159428"/>
    </source>
</evidence>
<dbReference type="InterPro" id="IPR049431">
    <property type="entry name" value="UVSSA_C"/>
</dbReference>
<evidence type="ECO:0000256" key="9">
    <source>
        <dbReference type="ARBA" id="ARBA00023204"/>
    </source>
</evidence>
<keyword evidence="7" id="KW-0862">Zinc</keyword>
<dbReference type="InterPro" id="IPR018610">
    <property type="entry name" value="UVSSA"/>
</dbReference>
<keyword evidence="3" id="KW-0158">Chromosome</keyword>
<evidence type="ECO:0000256" key="2">
    <source>
        <dbReference type="ARBA" id="ARBA00009240"/>
    </source>
</evidence>
<evidence type="ECO:0000256" key="7">
    <source>
        <dbReference type="ARBA" id="ARBA00022833"/>
    </source>
</evidence>
<feature type="compositionally biased region" description="Basic residues" evidence="10">
    <location>
        <begin position="692"/>
        <end position="704"/>
    </location>
</feature>
<feature type="compositionally biased region" description="Basic and acidic residues" evidence="10">
    <location>
        <begin position="653"/>
        <end position="669"/>
    </location>
</feature>
<feature type="region of interest" description="Disordered" evidence="10">
    <location>
        <begin position="378"/>
        <end position="401"/>
    </location>
</feature>
<dbReference type="PANTHER" id="PTHR28670">
    <property type="entry name" value="UV-STIMULATED SCAFFOLD PROTEIN A"/>
    <property type="match status" value="1"/>
</dbReference>
<feature type="compositionally biased region" description="Basic and acidic residues" evidence="10">
    <location>
        <begin position="263"/>
        <end position="278"/>
    </location>
</feature>
<dbReference type="Proteomes" id="UP001159428">
    <property type="component" value="Unassembled WGS sequence"/>
</dbReference>
<keyword evidence="4" id="KW-0479">Metal-binding</keyword>
<organism evidence="12 13">
    <name type="scientific">Pocillopora meandrina</name>
    <dbReference type="NCBI Taxonomy" id="46732"/>
    <lineage>
        <taxon>Eukaryota</taxon>
        <taxon>Metazoa</taxon>
        <taxon>Cnidaria</taxon>
        <taxon>Anthozoa</taxon>
        <taxon>Hexacorallia</taxon>
        <taxon>Scleractinia</taxon>
        <taxon>Astrocoeniina</taxon>
        <taxon>Pocilloporidae</taxon>
        <taxon>Pocillopora</taxon>
    </lineage>
</organism>
<keyword evidence="8" id="KW-0175">Coiled coil</keyword>
<evidence type="ECO:0000256" key="1">
    <source>
        <dbReference type="ARBA" id="ARBA00004286"/>
    </source>
</evidence>
<feature type="compositionally biased region" description="Acidic residues" evidence="10">
    <location>
        <begin position="391"/>
        <end position="401"/>
    </location>
</feature>
<keyword evidence="9" id="KW-0234">DNA repair</keyword>
<keyword evidence="5" id="KW-0227">DNA damage</keyword>
<dbReference type="PANTHER" id="PTHR28670:SF1">
    <property type="entry name" value="UV-STIMULATED SCAFFOLD PROTEIN A"/>
    <property type="match status" value="1"/>
</dbReference>
<dbReference type="EMBL" id="CALNXJ010000040">
    <property type="protein sequence ID" value="CAH3145426.1"/>
    <property type="molecule type" value="Genomic_DNA"/>
</dbReference>
<dbReference type="Pfam" id="PF09740">
    <property type="entry name" value="DUF2043"/>
    <property type="match status" value="1"/>
</dbReference>
<gene>
    <name evidence="12" type="ORF">PMEA_00022568</name>
</gene>
<comment type="subcellular location">
    <subcellularLocation>
        <location evidence="1">Chromosome</location>
    </subcellularLocation>
</comment>
<dbReference type="GO" id="GO:0009411">
    <property type="term" value="P:response to UV"/>
    <property type="evidence" value="ECO:0007669"/>
    <property type="project" value="InterPro"/>
</dbReference>
<protein>
    <recommendedName>
        <fullName evidence="11">UV-stimulated scaffold protein A C-terminal domain-containing protein</fullName>
    </recommendedName>
</protein>
<evidence type="ECO:0000256" key="3">
    <source>
        <dbReference type="ARBA" id="ARBA00022454"/>
    </source>
</evidence>
<feature type="compositionally biased region" description="Basic and acidic residues" evidence="10">
    <location>
        <begin position="705"/>
        <end position="716"/>
    </location>
</feature>
<evidence type="ECO:0000256" key="6">
    <source>
        <dbReference type="ARBA" id="ARBA00022771"/>
    </source>
</evidence>
<dbReference type="GO" id="GO:0008270">
    <property type="term" value="F:zinc ion binding"/>
    <property type="evidence" value="ECO:0007669"/>
    <property type="project" value="UniProtKB-KW"/>
</dbReference>
<evidence type="ECO:0000259" key="11">
    <source>
        <dbReference type="Pfam" id="PF09740"/>
    </source>
</evidence>
<feature type="region of interest" description="Disordered" evidence="10">
    <location>
        <begin position="633"/>
        <end position="669"/>
    </location>
</feature>
<proteinExistence type="inferred from homology"/>
<evidence type="ECO:0000256" key="8">
    <source>
        <dbReference type="ARBA" id="ARBA00023054"/>
    </source>
</evidence>